<feature type="transmembrane region" description="Helical" evidence="1">
    <location>
        <begin position="171"/>
        <end position="193"/>
    </location>
</feature>
<keyword evidence="3" id="KW-1185">Reference proteome</keyword>
<protein>
    <submittedName>
        <fullName evidence="2">ABC transporter permease</fullName>
    </submittedName>
</protein>
<comment type="caution">
    <text evidence="2">The sequence shown here is derived from an EMBL/GenBank/DDBJ whole genome shotgun (WGS) entry which is preliminary data.</text>
</comment>
<evidence type="ECO:0000313" key="2">
    <source>
        <dbReference type="EMBL" id="MBM2621754.1"/>
    </source>
</evidence>
<accession>A0ABS2ARG5</accession>
<feature type="transmembrane region" description="Helical" evidence="1">
    <location>
        <begin position="54"/>
        <end position="80"/>
    </location>
</feature>
<reference evidence="2 3" key="1">
    <citation type="submission" date="2021-01" db="EMBL/GenBank/DDBJ databases">
        <title>Actinoplanes sp. nov. LDG1-06 isolated from lichen.</title>
        <authorList>
            <person name="Saeng-In P."/>
            <person name="Phongsopitanun W."/>
            <person name="Kanchanasin P."/>
            <person name="Yuki M."/>
            <person name="Kudo T."/>
            <person name="Ohkuma M."/>
            <person name="Tanasupawat S."/>
        </authorList>
    </citation>
    <scope>NUCLEOTIDE SEQUENCE [LARGE SCALE GENOMIC DNA]</scope>
    <source>
        <strain evidence="2 3">LDG1-06</strain>
    </source>
</reference>
<sequence length="240" mass="24359">MTLLRAAIGAEWIKLWTTRTVWWALVAALVLMAAGSGQYALYANNGDLDDQGTATAGTVAVMALGFAQLAFLALAMLVMTSEFSTGTIRATLSWIPSRGRLLLAKCAVVAAVTFVTGVVAGVAGAAVATSLMDSGGGLDLTTAAKIGLYLALLGVLAVGLGAAFRGPVVTLVVLLMLVVAVPPLLQVPDIAVLNGIADAMPGVAGDHFLRDGSVVGLLILTAWAVAAAVAGRMLLMKKDA</sequence>
<gene>
    <name evidence="2" type="ORF">JIG36_40250</name>
</gene>
<name>A0ABS2ARG5_9ACTN</name>
<feature type="transmembrane region" description="Helical" evidence="1">
    <location>
        <begin position="213"/>
        <end position="235"/>
    </location>
</feature>
<dbReference type="RefSeq" id="WP_203381723.1">
    <property type="nucleotide sequence ID" value="NZ_JAENHP010000021.1"/>
</dbReference>
<proteinExistence type="predicted"/>
<feature type="transmembrane region" description="Helical" evidence="1">
    <location>
        <begin position="146"/>
        <end position="164"/>
    </location>
</feature>
<keyword evidence="1" id="KW-1133">Transmembrane helix</keyword>
<evidence type="ECO:0000313" key="3">
    <source>
        <dbReference type="Proteomes" id="UP000632138"/>
    </source>
</evidence>
<organism evidence="2 3">
    <name type="scientific">Paractinoplanes ovalisporus</name>
    <dbReference type="NCBI Taxonomy" id="2810368"/>
    <lineage>
        <taxon>Bacteria</taxon>
        <taxon>Bacillati</taxon>
        <taxon>Actinomycetota</taxon>
        <taxon>Actinomycetes</taxon>
        <taxon>Micromonosporales</taxon>
        <taxon>Micromonosporaceae</taxon>
        <taxon>Paractinoplanes</taxon>
    </lineage>
</organism>
<evidence type="ECO:0000256" key="1">
    <source>
        <dbReference type="SAM" id="Phobius"/>
    </source>
</evidence>
<dbReference type="Pfam" id="PF12730">
    <property type="entry name" value="ABC2_membrane_4"/>
    <property type="match status" value="1"/>
</dbReference>
<keyword evidence="1" id="KW-0812">Transmembrane</keyword>
<keyword evidence="1" id="KW-0472">Membrane</keyword>
<feature type="transmembrane region" description="Helical" evidence="1">
    <location>
        <begin position="21"/>
        <end position="42"/>
    </location>
</feature>
<feature type="transmembrane region" description="Helical" evidence="1">
    <location>
        <begin position="101"/>
        <end position="126"/>
    </location>
</feature>
<dbReference type="Proteomes" id="UP000632138">
    <property type="component" value="Unassembled WGS sequence"/>
</dbReference>
<dbReference type="EMBL" id="JAENHP010000021">
    <property type="protein sequence ID" value="MBM2621754.1"/>
    <property type="molecule type" value="Genomic_DNA"/>
</dbReference>